<sequence>RIRERLLTVAVAATATAAAAAAATATATASTSASTKTTRHRRLLRRDHLFDQAPRRRKLDGQRVGLPRMRLTGEIKAMATATKSGVKMVEDAGGERRNEGEC</sequence>
<keyword evidence="1" id="KW-0732">Signal</keyword>
<name>A0A026WG80_OOCBI</name>
<reference evidence="2 3" key="1">
    <citation type="journal article" date="2014" name="Curr. Biol.">
        <title>The genome of the clonal raider ant Cerapachys biroi.</title>
        <authorList>
            <person name="Oxley P.R."/>
            <person name="Ji L."/>
            <person name="Fetter-Pruneda I."/>
            <person name="McKenzie S.K."/>
            <person name="Li C."/>
            <person name="Hu H."/>
            <person name="Zhang G."/>
            <person name="Kronauer D.J."/>
        </authorList>
    </citation>
    <scope>NUCLEOTIDE SEQUENCE [LARGE SCALE GENOMIC DNA]</scope>
</reference>
<accession>A0A026WG80</accession>
<evidence type="ECO:0000256" key="1">
    <source>
        <dbReference type="SAM" id="SignalP"/>
    </source>
</evidence>
<feature type="chain" id="PRO_5001541063" description="Secreted protein" evidence="1">
    <location>
        <begin position="23"/>
        <end position="102"/>
    </location>
</feature>
<feature type="non-terminal residue" evidence="2">
    <location>
        <position position="1"/>
    </location>
</feature>
<evidence type="ECO:0000313" key="3">
    <source>
        <dbReference type="Proteomes" id="UP000053097"/>
    </source>
</evidence>
<proteinExistence type="predicted"/>
<keyword evidence="3" id="KW-1185">Reference proteome</keyword>
<dbReference type="Proteomes" id="UP000053097">
    <property type="component" value="Unassembled WGS sequence"/>
</dbReference>
<evidence type="ECO:0008006" key="4">
    <source>
        <dbReference type="Google" id="ProtNLM"/>
    </source>
</evidence>
<protein>
    <recommendedName>
        <fullName evidence="4">Secreted protein</fullName>
    </recommendedName>
</protein>
<gene>
    <name evidence="2" type="ORF">X777_05903</name>
</gene>
<feature type="non-terminal residue" evidence="2">
    <location>
        <position position="102"/>
    </location>
</feature>
<dbReference type="EMBL" id="KK107260">
    <property type="protein sequence ID" value="EZA54054.1"/>
    <property type="molecule type" value="Genomic_DNA"/>
</dbReference>
<organism evidence="2 3">
    <name type="scientific">Ooceraea biroi</name>
    <name type="common">Clonal raider ant</name>
    <name type="synonym">Cerapachys biroi</name>
    <dbReference type="NCBI Taxonomy" id="2015173"/>
    <lineage>
        <taxon>Eukaryota</taxon>
        <taxon>Metazoa</taxon>
        <taxon>Ecdysozoa</taxon>
        <taxon>Arthropoda</taxon>
        <taxon>Hexapoda</taxon>
        <taxon>Insecta</taxon>
        <taxon>Pterygota</taxon>
        <taxon>Neoptera</taxon>
        <taxon>Endopterygota</taxon>
        <taxon>Hymenoptera</taxon>
        <taxon>Apocrita</taxon>
        <taxon>Aculeata</taxon>
        <taxon>Formicoidea</taxon>
        <taxon>Formicidae</taxon>
        <taxon>Dorylinae</taxon>
        <taxon>Ooceraea</taxon>
    </lineage>
</organism>
<dbReference type="AlphaFoldDB" id="A0A026WG80"/>
<feature type="signal peptide" evidence="1">
    <location>
        <begin position="1"/>
        <end position="22"/>
    </location>
</feature>
<evidence type="ECO:0000313" key="2">
    <source>
        <dbReference type="EMBL" id="EZA54054.1"/>
    </source>
</evidence>